<evidence type="ECO:0000313" key="2">
    <source>
        <dbReference type="Proteomes" id="UP000005667"/>
    </source>
</evidence>
<dbReference type="HOGENOM" id="CLU_2731294_0_0_5"/>
<name>G7Z243_AZOL4</name>
<keyword evidence="2" id="KW-1185">Reference proteome</keyword>
<evidence type="ECO:0000313" key="1">
    <source>
        <dbReference type="EMBL" id="CBS85447.1"/>
    </source>
</evidence>
<organism evidence="1 2">
    <name type="scientific">Azospirillum lipoferum (strain 4B)</name>
    <dbReference type="NCBI Taxonomy" id="862719"/>
    <lineage>
        <taxon>Bacteria</taxon>
        <taxon>Pseudomonadati</taxon>
        <taxon>Pseudomonadota</taxon>
        <taxon>Alphaproteobacteria</taxon>
        <taxon>Rhodospirillales</taxon>
        <taxon>Azospirillaceae</taxon>
        <taxon>Azospirillum</taxon>
    </lineage>
</organism>
<protein>
    <submittedName>
        <fullName evidence="1">Uncharacterized protein</fullName>
    </submittedName>
</protein>
<reference evidence="2" key="1">
    <citation type="journal article" date="2011" name="PLoS Genet.">
        <title>Azospirillum genomes reveal transition of bacteria from aquatic to terrestrial environments.</title>
        <authorList>
            <person name="Wisniewski-Dye F."/>
            <person name="Borziak K."/>
            <person name="Khalsa-Moyers G."/>
            <person name="Alexandre G."/>
            <person name="Sukharnikov L.O."/>
            <person name="Wuichet K."/>
            <person name="Hurst G.B."/>
            <person name="McDonald W.H."/>
            <person name="Robertson J.S."/>
            <person name="Barbe V."/>
            <person name="Calteau A."/>
            <person name="Rouy Z."/>
            <person name="Mangenot S."/>
            <person name="Prigent-Combaret C."/>
            <person name="Normand P."/>
            <person name="Boyer M."/>
            <person name="Siguier P."/>
            <person name="Dessaux Y."/>
            <person name="Elmerich C."/>
            <person name="Condemine G."/>
            <person name="Krishnen G."/>
            <person name="Kennedy I."/>
            <person name="Paterson A.H."/>
            <person name="Gonzalez V."/>
            <person name="Mavingui P."/>
            <person name="Zhulin I.B."/>
        </authorList>
    </citation>
    <scope>NUCLEOTIDE SEQUENCE [LARGE SCALE GENOMIC DNA]</scope>
    <source>
        <strain evidence="2">4B</strain>
    </source>
</reference>
<dbReference type="AlphaFoldDB" id="G7Z243"/>
<dbReference type="EMBL" id="FQ311868">
    <property type="protein sequence ID" value="CBS85447.1"/>
    <property type="molecule type" value="Genomic_DNA"/>
</dbReference>
<dbReference type="Proteomes" id="UP000005667">
    <property type="component" value="Chromosome"/>
</dbReference>
<sequence length="71" mass="8023">MRPKHFCSGRPFPGSIPYSPTRVRFNEAQAFLLGKTPVRRHDRALPGFASMRPKHFCSGRRSAPCGEIPKQ</sequence>
<proteinExistence type="predicted"/>
<dbReference type="STRING" id="862719.AZOLI_0019"/>
<dbReference type="KEGG" id="ali:AZOLI_0019"/>
<accession>G7Z243</accession>
<gene>
    <name evidence="1" type="ordered locus">AZOLI_0019</name>
</gene>